<dbReference type="InterPro" id="IPR050267">
    <property type="entry name" value="Anti-sigma-factor_SerPK"/>
</dbReference>
<dbReference type="RefSeq" id="WP_051161934.1">
    <property type="nucleotide sequence ID" value="NZ_JACHIT010000002.1"/>
</dbReference>
<keyword evidence="1" id="KW-0723">Serine/threonine-protein kinase</keyword>
<dbReference type="PANTHER" id="PTHR35526">
    <property type="entry name" value="ANTI-SIGMA-F FACTOR RSBW-RELATED"/>
    <property type="match status" value="1"/>
</dbReference>
<keyword evidence="1" id="KW-0808">Transferase</keyword>
<keyword evidence="1" id="KW-0418">Kinase</keyword>
<dbReference type="Gene3D" id="3.30.565.10">
    <property type="entry name" value="Histidine kinase-like ATPase, C-terminal domain"/>
    <property type="match status" value="1"/>
</dbReference>
<dbReference type="SUPFAM" id="SSF55874">
    <property type="entry name" value="ATPase domain of HSP90 chaperone/DNA topoisomerase II/histidine kinase"/>
    <property type="match status" value="1"/>
</dbReference>
<dbReference type="InterPro" id="IPR036890">
    <property type="entry name" value="HATPase_C_sf"/>
</dbReference>
<dbReference type="AlphaFoldDB" id="A0A7W9PFV6"/>
<protein>
    <recommendedName>
        <fullName evidence="2">Histidine kinase/HSP90-like ATPase domain-containing protein</fullName>
    </recommendedName>
</protein>
<organism evidence="3 4">
    <name type="scientific">Nocardia transvalensis</name>
    <dbReference type="NCBI Taxonomy" id="37333"/>
    <lineage>
        <taxon>Bacteria</taxon>
        <taxon>Bacillati</taxon>
        <taxon>Actinomycetota</taxon>
        <taxon>Actinomycetes</taxon>
        <taxon>Mycobacteriales</taxon>
        <taxon>Nocardiaceae</taxon>
        <taxon>Nocardia</taxon>
    </lineage>
</organism>
<reference evidence="3 4" key="1">
    <citation type="submission" date="2020-08" db="EMBL/GenBank/DDBJ databases">
        <title>Sequencing the genomes of 1000 actinobacteria strains.</title>
        <authorList>
            <person name="Klenk H.-P."/>
        </authorList>
    </citation>
    <scope>NUCLEOTIDE SEQUENCE [LARGE SCALE GENOMIC DNA]</scope>
    <source>
        <strain evidence="3 4">DSM 43582</strain>
    </source>
</reference>
<dbReference type="InterPro" id="IPR003594">
    <property type="entry name" value="HATPase_dom"/>
</dbReference>
<dbReference type="InterPro" id="IPR036513">
    <property type="entry name" value="STAS_dom_sf"/>
</dbReference>
<evidence type="ECO:0000256" key="1">
    <source>
        <dbReference type="ARBA" id="ARBA00022527"/>
    </source>
</evidence>
<evidence type="ECO:0000313" key="3">
    <source>
        <dbReference type="EMBL" id="MBB5915320.1"/>
    </source>
</evidence>
<dbReference type="Proteomes" id="UP000540412">
    <property type="component" value="Unassembled WGS sequence"/>
</dbReference>
<feature type="domain" description="Histidine kinase/HSP90-like ATPase" evidence="2">
    <location>
        <begin position="132"/>
        <end position="241"/>
    </location>
</feature>
<name>A0A7W9PFV6_9NOCA</name>
<sequence>MDNTAIGWTRTEFDGCAVVRPAGTLNSLTYRRFRDDLVKFAVDAPRAVIVPIDALTIGDDPALTAFSGAWLRVSTWPAVPILVVAASADQRARLRAGAVDRFVPVLHTVRSAADSLTEQPQRRRATLDLALTAASGRRARRFVEDICRQWTTPATVGADARLIATELVENALIHADTDADIELRLELRRGMLTVAVSDSDPRPAVLREPGHGRPGGLHVLAHIARAWGCTPRRPRGKVVWATITCPHHATGAPSAPPRGNT</sequence>
<dbReference type="Pfam" id="PF13581">
    <property type="entry name" value="HATPase_c_2"/>
    <property type="match status" value="1"/>
</dbReference>
<evidence type="ECO:0000259" key="2">
    <source>
        <dbReference type="Pfam" id="PF13581"/>
    </source>
</evidence>
<comment type="caution">
    <text evidence="3">The sequence shown here is derived from an EMBL/GenBank/DDBJ whole genome shotgun (WGS) entry which is preliminary data.</text>
</comment>
<dbReference type="PANTHER" id="PTHR35526:SF3">
    <property type="entry name" value="ANTI-SIGMA-F FACTOR RSBW"/>
    <property type="match status" value="1"/>
</dbReference>
<dbReference type="GO" id="GO:0004674">
    <property type="term" value="F:protein serine/threonine kinase activity"/>
    <property type="evidence" value="ECO:0007669"/>
    <property type="project" value="UniProtKB-KW"/>
</dbReference>
<gene>
    <name evidence="3" type="ORF">BJY24_004232</name>
</gene>
<dbReference type="EMBL" id="JACHIT010000002">
    <property type="protein sequence ID" value="MBB5915320.1"/>
    <property type="molecule type" value="Genomic_DNA"/>
</dbReference>
<proteinExistence type="predicted"/>
<dbReference type="SUPFAM" id="SSF52091">
    <property type="entry name" value="SpoIIaa-like"/>
    <property type="match status" value="1"/>
</dbReference>
<accession>A0A7W9PFV6</accession>
<evidence type="ECO:0000313" key="4">
    <source>
        <dbReference type="Proteomes" id="UP000540412"/>
    </source>
</evidence>
<dbReference type="CDD" id="cd16936">
    <property type="entry name" value="HATPase_RsbW-like"/>
    <property type="match status" value="1"/>
</dbReference>
<keyword evidence="4" id="KW-1185">Reference proteome</keyword>
<dbReference type="Gene3D" id="3.30.750.24">
    <property type="entry name" value="STAS domain"/>
    <property type="match status" value="1"/>
</dbReference>